<dbReference type="Proteomes" id="UP000653056">
    <property type="component" value="Unassembled WGS sequence"/>
</dbReference>
<feature type="transmembrane region" description="Helical" evidence="15">
    <location>
        <begin position="32"/>
        <end position="51"/>
    </location>
</feature>
<evidence type="ECO:0000256" key="3">
    <source>
        <dbReference type="ARBA" id="ARBA00022475"/>
    </source>
</evidence>
<dbReference type="InterPro" id="IPR027417">
    <property type="entry name" value="P-loop_NTPase"/>
</dbReference>
<dbReference type="PANTHER" id="PTHR32309">
    <property type="entry name" value="TYROSINE-PROTEIN KINASE"/>
    <property type="match status" value="1"/>
</dbReference>
<evidence type="ECO:0000256" key="7">
    <source>
        <dbReference type="ARBA" id="ARBA00022741"/>
    </source>
</evidence>
<dbReference type="InterPro" id="IPR005702">
    <property type="entry name" value="Wzc-like_C"/>
</dbReference>
<keyword evidence="11 15" id="KW-0472">Membrane</keyword>
<protein>
    <submittedName>
        <fullName evidence="19">Protein tyrosine kinase</fullName>
    </submittedName>
</protein>
<evidence type="ECO:0000256" key="9">
    <source>
        <dbReference type="ARBA" id="ARBA00022840"/>
    </source>
</evidence>
<keyword evidence="4" id="KW-0997">Cell inner membrane</keyword>
<keyword evidence="12" id="KW-0829">Tyrosine-protein kinase</keyword>
<evidence type="ECO:0000256" key="12">
    <source>
        <dbReference type="ARBA" id="ARBA00023137"/>
    </source>
</evidence>
<dbReference type="RefSeq" id="WP_189471975.1">
    <property type="nucleotide sequence ID" value="NZ_BMXS01000026.1"/>
</dbReference>
<keyword evidence="6 15" id="KW-0812">Transmembrane</keyword>
<dbReference type="InterPro" id="IPR003856">
    <property type="entry name" value="LPS_length_determ_N"/>
</dbReference>
<accession>A0ABQ2Z925</accession>
<keyword evidence="5" id="KW-0808">Transferase</keyword>
<evidence type="ECO:0000256" key="1">
    <source>
        <dbReference type="ARBA" id="ARBA00004429"/>
    </source>
</evidence>
<sequence>MTQMPSLPSTPKNNDDEIDFQRLFGLLLDHKWLIVLVTAAFMVGGMIYATLSTPIYQGNALVQVERRSSVSPLGDLATVMGREEQSASAEVEILRSRMVLGKVVDRIELDSVVIPRKLPIIGEYIQRNGIARPNLKTWPVIGSLIERYDSEIPLIDAVNSAVWGGESLQLGRLDVTDKFRGQPFFLRVLEEDRFQLRLNDQIIGEGVVGETTGFLDGGVNLRISKIDAPPMTEFTLIKLHRASAIGSLAARLGVFEQGGERGGGTGMLRLILTGTDREEIRRALDAISQTFLMQNVERQSAQADQSLEFLEEQAPELRAKLSDAEDRLNQYRVKLDSVDLNSEAQSYINQFIEIERQLNELELQESEISQRFTPQHPSYRTLLRQKNHLINEKNRLNELVNEMPAAQQEIVRLTRDVEVTQAIYVNVLNRAQELQLAKAGTIGNVRIIDDALVAGGPIAPNKPILVILSTIVGAVLAVAYVLVKGILNRGVESPEQLEELGLPVYATIPLSEDQLKLVRRIKYQRDKRSSSIIKGILGVVNPTDTAIEALRGLRTSLHFAMLEAKNNCIMITGPSPEIGKSFITINLGTICAQAGLKVLIIDADMRKGHIHNAFRHASEGGLSELLSGELEWQNAIRQTEIDGLFYVSRGKIPPNPSELLMQERFGNFLEGFSPEYDLVLIDTPPILAVTDAAIVGKRVGASLMVARFQLNPPREVSIALRRLETSGVEVKGCILNAMEKKSSVRYGYGYYNYSYH</sequence>
<evidence type="ECO:0000256" key="15">
    <source>
        <dbReference type="SAM" id="Phobius"/>
    </source>
</evidence>
<dbReference type="InterPro" id="IPR032807">
    <property type="entry name" value="GNVR"/>
</dbReference>
<evidence type="ECO:0000313" key="19">
    <source>
        <dbReference type="EMBL" id="GGY06507.1"/>
    </source>
</evidence>
<name>A0ABQ2Z925_9GAMM</name>
<comment type="caution">
    <text evidence="19">The sequence shown here is derived from an EMBL/GenBank/DDBJ whole genome shotgun (WGS) entry which is preliminary data.</text>
</comment>
<evidence type="ECO:0000256" key="13">
    <source>
        <dbReference type="ARBA" id="ARBA00053015"/>
    </source>
</evidence>
<feature type="domain" description="Polysaccharide chain length determinant N-terminal" evidence="16">
    <location>
        <begin position="16"/>
        <end position="105"/>
    </location>
</feature>
<evidence type="ECO:0000256" key="11">
    <source>
        <dbReference type="ARBA" id="ARBA00023136"/>
    </source>
</evidence>
<evidence type="ECO:0000256" key="14">
    <source>
        <dbReference type="SAM" id="Coils"/>
    </source>
</evidence>
<evidence type="ECO:0000259" key="18">
    <source>
        <dbReference type="Pfam" id="PF13807"/>
    </source>
</evidence>
<evidence type="ECO:0000256" key="6">
    <source>
        <dbReference type="ARBA" id="ARBA00022692"/>
    </source>
</evidence>
<evidence type="ECO:0000256" key="8">
    <source>
        <dbReference type="ARBA" id="ARBA00022777"/>
    </source>
</evidence>
<dbReference type="Pfam" id="PF02706">
    <property type="entry name" value="Wzz"/>
    <property type="match status" value="1"/>
</dbReference>
<dbReference type="Pfam" id="PF23607">
    <property type="entry name" value="WZC_N"/>
    <property type="match status" value="1"/>
</dbReference>
<comment type="subcellular location">
    <subcellularLocation>
        <location evidence="1">Cell inner membrane</location>
        <topology evidence="1">Multi-pass membrane protein</topology>
    </subcellularLocation>
</comment>
<keyword evidence="7" id="KW-0547">Nucleotide-binding</keyword>
<organism evidence="19 20">
    <name type="scientific">Litchfieldella qijiaojingensis</name>
    <dbReference type="NCBI Taxonomy" id="980347"/>
    <lineage>
        <taxon>Bacteria</taxon>
        <taxon>Pseudomonadati</taxon>
        <taxon>Pseudomonadota</taxon>
        <taxon>Gammaproteobacteria</taxon>
        <taxon>Oceanospirillales</taxon>
        <taxon>Halomonadaceae</taxon>
        <taxon>Litchfieldella</taxon>
    </lineage>
</organism>
<gene>
    <name evidence="19" type="primary">yccC</name>
    <name evidence="19" type="ORF">GCM10007160_37580</name>
</gene>
<feature type="domain" description="AAA" evidence="17">
    <location>
        <begin position="578"/>
        <end position="690"/>
    </location>
</feature>
<evidence type="ECO:0000259" key="16">
    <source>
        <dbReference type="Pfam" id="PF02706"/>
    </source>
</evidence>
<evidence type="ECO:0000256" key="5">
    <source>
        <dbReference type="ARBA" id="ARBA00022679"/>
    </source>
</evidence>
<dbReference type="Gene3D" id="3.40.50.300">
    <property type="entry name" value="P-loop containing nucleotide triphosphate hydrolases"/>
    <property type="match status" value="1"/>
</dbReference>
<dbReference type="PANTHER" id="PTHR32309:SF32">
    <property type="entry name" value="TYROSINE-PROTEIN KINASE ETK-RELATED"/>
    <property type="match status" value="1"/>
</dbReference>
<dbReference type="Pfam" id="PF13614">
    <property type="entry name" value="AAA_31"/>
    <property type="match status" value="1"/>
</dbReference>
<evidence type="ECO:0000259" key="17">
    <source>
        <dbReference type="Pfam" id="PF13614"/>
    </source>
</evidence>
<dbReference type="CDD" id="cd05387">
    <property type="entry name" value="BY-kinase"/>
    <property type="match status" value="1"/>
</dbReference>
<evidence type="ECO:0000256" key="4">
    <source>
        <dbReference type="ARBA" id="ARBA00022519"/>
    </source>
</evidence>
<keyword evidence="10 15" id="KW-1133">Transmembrane helix</keyword>
<evidence type="ECO:0000313" key="20">
    <source>
        <dbReference type="Proteomes" id="UP000653056"/>
    </source>
</evidence>
<keyword evidence="8 19" id="KW-0418">Kinase</keyword>
<keyword evidence="20" id="KW-1185">Reference proteome</keyword>
<dbReference type="Pfam" id="PF13807">
    <property type="entry name" value="GNVR"/>
    <property type="match status" value="1"/>
</dbReference>
<keyword evidence="9" id="KW-0067">ATP-binding</keyword>
<dbReference type="SUPFAM" id="SSF52540">
    <property type="entry name" value="P-loop containing nucleoside triphosphate hydrolases"/>
    <property type="match status" value="1"/>
</dbReference>
<evidence type="ECO:0000256" key="2">
    <source>
        <dbReference type="ARBA" id="ARBA00008883"/>
    </source>
</evidence>
<reference evidence="20" key="1">
    <citation type="journal article" date="2019" name="Int. J. Syst. Evol. Microbiol.">
        <title>The Global Catalogue of Microorganisms (GCM) 10K type strain sequencing project: providing services to taxonomists for standard genome sequencing and annotation.</title>
        <authorList>
            <consortium name="The Broad Institute Genomics Platform"/>
            <consortium name="The Broad Institute Genome Sequencing Center for Infectious Disease"/>
            <person name="Wu L."/>
            <person name="Ma J."/>
        </authorList>
    </citation>
    <scope>NUCLEOTIDE SEQUENCE [LARGE SCALE GENOMIC DNA]</scope>
    <source>
        <strain evidence="20">KCTC 22228</strain>
    </source>
</reference>
<dbReference type="EMBL" id="BMXS01000026">
    <property type="protein sequence ID" value="GGY06507.1"/>
    <property type="molecule type" value="Genomic_DNA"/>
</dbReference>
<evidence type="ECO:0000256" key="10">
    <source>
        <dbReference type="ARBA" id="ARBA00022989"/>
    </source>
</evidence>
<dbReference type="InterPro" id="IPR025669">
    <property type="entry name" value="AAA_dom"/>
</dbReference>
<comment type="similarity">
    <text evidence="2">Belongs to the etk/wzc family.</text>
</comment>
<dbReference type="NCBIfam" id="TIGR01007">
    <property type="entry name" value="eps_fam"/>
    <property type="match status" value="1"/>
</dbReference>
<keyword evidence="3" id="KW-1003">Cell membrane</keyword>
<feature type="domain" description="Tyrosine-protein kinase G-rich" evidence="18">
    <location>
        <begin position="406"/>
        <end position="484"/>
    </location>
</feature>
<keyword evidence="14" id="KW-0175">Coiled coil</keyword>
<feature type="coiled-coil region" evidence="14">
    <location>
        <begin position="293"/>
        <end position="416"/>
    </location>
</feature>
<dbReference type="GO" id="GO:0016301">
    <property type="term" value="F:kinase activity"/>
    <property type="evidence" value="ECO:0007669"/>
    <property type="project" value="UniProtKB-KW"/>
</dbReference>
<comment type="catalytic activity">
    <reaction evidence="13">
        <text>L-tyrosyl-[protein] + ATP = O-phospho-L-tyrosyl-[protein] + ADP + H(+)</text>
        <dbReference type="Rhea" id="RHEA:10596"/>
        <dbReference type="Rhea" id="RHEA-COMP:10136"/>
        <dbReference type="Rhea" id="RHEA-COMP:20101"/>
        <dbReference type="ChEBI" id="CHEBI:15378"/>
        <dbReference type="ChEBI" id="CHEBI:30616"/>
        <dbReference type="ChEBI" id="CHEBI:46858"/>
        <dbReference type="ChEBI" id="CHEBI:61978"/>
        <dbReference type="ChEBI" id="CHEBI:456216"/>
    </reaction>
</comment>
<dbReference type="InterPro" id="IPR050445">
    <property type="entry name" value="Bact_polysacc_biosynth/exp"/>
</dbReference>
<proteinExistence type="inferred from homology"/>